<gene>
    <name evidence="2" type="ORF">CLEP1334_LOCUS19798</name>
    <name evidence="3" type="ORF">CLEP1334_LOCUS19799</name>
</gene>
<feature type="domain" description="NADH:ubiquinone oxidoreductase intermediate-associated protein 30" evidence="1">
    <location>
        <begin position="123"/>
        <end position="253"/>
    </location>
</feature>
<dbReference type="SUPFAM" id="SSF51316">
    <property type="entry name" value="Mss4-like"/>
    <property type="match status" value="1"/>
</dbReference>
<dbReference type="AlphaFoldDB" id="A0A6U5KLD9"/>
<reference evidence="3" key="1">
    <citation type="submission" date="2021-01" db="EMBL/GenBank/DDBJ databases">
        <authorList>
            <person name="Corre E."/>
            <person name="Pelletier E."/>
            <person name="Niang G."/>
            <person name="Scheremetjew M."/>
            <person name="Finn R."/>
            <person name="Kale V."/>
            <person name="Holt S."/>
            <person name="Cochrane G."/>
            <person name="Meng A."/>
            <person name="Brown T."/>
            <person name="Cohen L."/>
        </authorList>
    </citation>
    <scope>NUCLEOTIDE SEQUENCE</scope>
    <source>
        <strain evidence="3">RCC1130</strain>
    </source>
</reference>
<dbReference type="InterPro" id="IPR011057">
    <property type="entry name" value="Mss4-like_sf"/>
</dbReference>
<dbReference type="Pfam" id="PF08547">
    <property type="entry name" value="CIA30"/>
    <property type="match status" value="1"/>
</dbReference>
<dbReference type="Gene3D" id="2.170.150.20">
    <property type="entry name" value="Peptide methionine sulfoxide reductase"/>
    <property type="match status" value="1"/>
</dbReference>
<evidence type="ECO:0000259" key="1">
    <source>
        <dbReference type="Pfam" id="PF08547"/>
    </source>
</evidence>
<name>A0A6U5KLD9_9EUKA</name>
<accession>A0A6U5KLD9</accession>
<evidence type="ECO:0000313" key="3">
    <source>
        <dbReference type="EMBL" id="CAD8544511.1"/>
    </source>
</evidence>
<organism evidence="3">
    <name type="scientific">Calcidiscus leptoporus</name>
    <dbReference type="NCBI Taxonomy" id="127549"/>
    <lineage>
        <taxon>Eukaryota</taxon>
        <taxon>Haptista</taxon>
        <taxon>Haptophyta</taxon>
        <taxon>Prymnesiophyceae</taxon>
        <taxon>Coccolithales</taxon>
        <taxon>Calcidiscaceae</taxon>
        <taxon>Calcidiscus</taxon>
    </lineage>
</organism>
<evidence type="ECO:0000313" key="2">
    <source>
        <dbReference type="EMBL" id="CAD8544510.1"/>
    </source>
</evidence>
<dbReference type="EMBL" id="HBER01039096">
    <property type="protein sequence ID" value="CAD8544510.1"/>
    <property type="molecule type" value="Transcribed_RNA"/>
</dbReference>
<dbReference type="InterPro" id="IPR008979">
    <property type="entry name" value="Galactose-bd-like_sf"/>
</dbReference>
<proteinExistence type="predicted"/>
<dbReference type="EMBL" id="HBER01039097">
    <property type="protein sequence ID" value="CAD8544511.1"/>
    <property type="molecule type" value="Transcribed_RNA"/>
</dbReference>
<dbReference type="SUPFAM" id="SSF49785">
    <property type="entry name" value="Galactose-binding domain-like"/>
    <property type="match status" value="1"/>
</dbReference>
<protein>
    <recommendedName>
        <fullName evidence="1">NADH:ubiquinone oxidoreductase intermediate-associated protein 30 domain-containing protein</fullName>
    </recommendedName>
</protein>
<dbReference type="InterPro" id="IPR013857">
    <property type="entry name" value="NADH-UbQ_OxRdtase-assoc_prot30"/>
</dbReference>
<sequence length="482" mass="50824">MALAFTYAALAYSAKLLSLPPEPQLLKRPEACEFYRKTADGECADACITDFVGICPRSLVVSAGGLGSGKCADVGFSVADGTVDQKAGPCGTISFNKYKPSYLLGASKSIPLVTFDGAAATTFQFVELNDPVMGGQSHGTWSIGSAFGVMDGEVLDVPSLQAPGFIKAAADGKFADVSSTLGGDLLLEVRSSTPGYAGFRVTFVEGTLSPSYACSGGGSIPLSRGCYKAKFSVPAGDEWSTVRIPFTSFSDKWSPATGEQTTTCAEDADVCPTAKTLAGIKRIELWAEGADGEVHLEVKQIQAAAQPSTLLSTDFFAALQSSPPAKYMSCSGPVQRTLRFGVSGRSTPTVPVVVNENETLADAVCCDTRTKPFAEPQFLFEAPDIALFSKLDTGVTTFYDSVCGLPLFRAPVNRTLAEFKADTQEHGWPSFRPAEVVTENVITDETTGYVTSRCGTHLGSYLPDSQGPRWCMDLSCIAGAAV</sequence>